<feature type="domain" description="Glycosyl hydrolase family 63 N-terminal" evidence="1">
    <location>
        <begin position="69"/>
        <end position="106"/>
    </location>
</feature>
<dbReference type="Proteomes" id="UP000703661">
    <property type="component" value="Unassembled WGS sequence"/>
</dbReference>
<organism evidence="2 3">
    <name type="scientific">Entomortierella chlamydospora</name>
    <dbReference type="NCBI Taxonomy" id="101097"/>
    <lineage>
        <taxon>Eukaryota</taxon>
        <taxon>Fungi</taxon>
        <taxon>Fungi incertae sedis</taxon>
        <taxon>Mucoromycota</taxon>
        <taxon>Mortierellomycotina</taxon>
        <taxon>Mortierellomycetes</taxon>
        <taxon>Mortierellales</taxon>
        <taxon>Mortierellaceae</taxon>
        <taxon>Entomortierella</taxon>
    </lineage>
</organism>
<comment type="caution">
    <text evidence="2">The sequence shown here is derived from an EMBL/GenBank/DDBJ whole genome shotgun (WGS) entry which is preliminary data.</text>
</comment>
<evidence type="ECO:0000313" key="2">
    <source>
        <dbReference type="EMBL" id="KAG0002636.1"/>
    </source>
</evidence>
<dbReference type="InterPro" id="IPR038518">
    <property type="entry name" value="Glyco_hydro_63N_sf"/>
</dbReference>
<dbReference type="OrthoDB" id="410058at2759"/>
<dbReference type="Pfam" id="PF16923">
    <property type="entry name" value="Glyco_hydro_63N"/>
    <property type="match status" value="1"/>
</dbReference>
<evidence type="ECO:0000259" key="1">
    <source>
        <dbReference type="Pfam" id="PF16923"/>
    </source>
</evidence>
<feature type="non-terminal residue" evidence="2">
    <location>
        <position position="107"/>
    </location>
</feature>
<dbReference type="AlphaFoldDB" id="A0A9P6MIA0"/>
<protein>
    <submittedName>
        <fullName evidence="2">Processing alpha glucosidase I</fullName>
    </submittedName>
</protein>
<name>A0A9P6MIA0_9FUNG</name>
<keyword evidence="3" id="KW-1185">Reference proteome</keyword>
<gene>
    <name evidence="2" type="primary">CWH41_2</name>
    <name evidence="2" type="ORF">BGZ80_005940</name>
</gene>
<dbReference type="EMBL" id="JAAAID010002927">
    <property type="protein sequence ID" value="KAG0002636.1"/>
    <property type="molecule type" value="Genomic_DNA"/>
</dbReference>
<dbReference type="InterPro" id="IPR031631">
    <property type="entry name" value="Glyco_hydro_63N"/>
</dbReference>
<sequence>MNKTGPRKVGHESNFRSITLVGVFFLGVVARSAHADSPMDPTDAFFQNIHYSSGSEDISHIAAAAQNQSLLWGSYRPNLYFGTRPRLPDTVMTGLMWFGTQDYSGID</sequence>
<evidence type="ECO:0000313" key="3">
    <source>
        <dbReference type="Proteomes" id="UP000703661"/>
    </source>
</evidence>
<accession>A0A9P6MIA0</accession>
<reference evidence="2" key="1">
    <citation type="journal article" date="2020" name="Fungal Divers.">
        <title>Resolving the Mortierellaceae phylogeny through synthesis of multi-gene phylogenetics and phylogenomics.</title>
        <authorList>
            <person name="Vandepol N."/>
            <person name="Liber J."/>
            <person name="Desiro A."/>
            <person name="Na H."/>
            <person name="Kennedy M."/>
            <person name="Barry K."/>
            <person name="Grigoriev I.V."/>
            <person name="Miller A.N."/>
            <person name="O'Donnell K."/>
            <person name="Stajich J.E."/>
            <person name="Bonito G."/>
        </authorList>
    </citation>
    <scope>NUCLEOTIDE SEQUENCE</scope>
    <source>
        <strain evidence="2">NRRL 2769</strain>
    </source>
</reference>
<proteinExistence type="predicted"/>
<dbReference type="Gene3D" id="2.70.98.110">
    <property type="entry name" value="Glycosyl hydrolase family 63, N-terminal domain"/>
    <property type="match status" value="1"/>
</dbReference>